<evidence type="ECO:0000259" key="1">
    <source>
        <dbReference type="Pfam" id="PF08887"/>
    </source>
</evidence>
<comment type="caution">
    <text evidence="2">The sequence shown here is derived from an EMBL/GenBank/DDBJ whole genome shotgun (WGS) entry which is preliminary data.</text>
</comment>
<evidence type="ECO:0000313" key="3">
    <source>
        <dbReference type="Proteomes" id="UP000711736"/>
    </source>
</evidence>
<reference evidence="2 3" key="1">
    <citation type="journal article" date="2021" name="Environ. Microbiol.">
        <title>Genetic insights into the dark matter of the mammalian gut microbiota through targeted genome reconstruction.</title>
        <authorList>
            <person name="Lugli G.A."/>
            <person name="Alessandri G."/>
            <person name="Milani C."/>
            <person name="Viappiani A."/>
            <person name="Fontana F."/>
            <person name="Tarracchini C."/>
            <person name="Mancabelli L."/>
            <person name="Argentini C."/>
            <person name="Ruiz L."/>
            <person name="Margolles A."/>
            <person name="van Sinderen D."/>
            <person name="Turroni F."/>
            <person name="Ventura M."/>
        </authorList>
    </citation>
    <scope>NUCLEOTIDE SEQUENCE [LARGE SCALE GENOMIC DNA]</scope>
    <source>
        <strain evidence="2 3">LC6</strain>
    </source>
</reference>
<proteinExistence type="predicted"/>
<name>A0ABS5UVE2_9BIFI</name>
<dbReference type="InterPro" id="IPR014983">
    <property type="entry name" value="GAD-rel"/>
</dbReference>
<gene>
    <name evidence="2" type="ORF">JS530_02490</name>
</gene>
<organism evidence="2 3">
    <name type="scientific">Bifidobacterium colobi</name>
    <dbReference type="NCBI Taxonomy" id="2809026"/>
    <lineage>
        <taxon>Bacteria</taxon>
        <taxon>Bacillati</taxon>
        <taxon>Actinomycetota</taxon>
        <taxon>Actinomycetes</taxon>
        <taxon>Bifidobacteriales</taxon>
        <taxon>Bifidobacteriaceae</taxon>
        <taxon>Bifidobacterium</taxon>
    </lineage>
</organism>
<dbReference type="EMBL" id="JAFEJU010000002">
    <property type="protein sequence ID" value="MBT1174388.1"/>
    <property type="molecule type" value="Genomic_DNA"/>
</dbReference>
<keyword evidence="3" id="KW-1185">Reference proteome</keyword>
<dbReference type="Proteomes" id="UP000711736">
    <property type="component" value="Unassembled WGS sequence"/>
</dbReference>
<feature type="domain" description="GAD-related" evidence="1">
    <location>
        <begin position="17"/>
        <end position="62"/>
    </location>
</feature>
<evidence type="ECO:0000313" key="2">
    <source>
        <dbReference type="EMBL" id="MBT1174388.1"/>
    </source>
</evidence>
<accession>A0ABS5UVE2</accession>
<dbReference type="Pfam" id="PF08887">
    <property type="entry name" value="GAD-like"/>
    <property type="match status" value="1"/>
</dbReference>
<sequence>MVDPDDRSCFDDFVPFRPMPPSSYERWHNKLPHEIVDVWDRWGLGTFCDGYLRVINPDDWAGYWFVCTICRGRSKCRFPSLQPRSAISSHWSHRI</sequence>
<protein>
    <recommendedName>
        <fullName evidence="1">GAD-related domain-containing protein</fullName>
    </recommendedName>
</protein>